<gene>
    <name evidence="3" type="ORF">EDC90_101360</name>
</gene>
<evidence type="ECO:0000313" key="4">
    <source>
        <dbReference type="Proteomes" id="UP000295097"/>
    </source>
</evidence>
<dbReference type="AlphaFoldDB" id="A0A4R3NU97"/>
<name>A0A4R3NU97_9HYPH</name>
<accession>A0A4R3NU97</accession>
<evidence type="ECO:0000313" key="3">
    <source>
        <dbReference type="EMBL" id="TCT39319.1"/>
    </source>
</evidence>
<evidence type="ECO:0000256" key="1">
    <source>
        <dbReference type="ARBA" id="ARBA00022801"/>
    </source>
</evidence>
<dbReference type="Proteomes" id="UP000295097">
    <property type="component" value="Unassembled WGS sequence"/>
</dbReference>
<sequence length="293" mass="33134">MTDFLSPVAGSDDRFGILESGGFLLSFRIEGQGLPVVVIGSADYYARCFPAVLRSDLRFHFIDHCGFATAIEDHKDSDFSLERIVADIERMRVRLGLERFAILGHSGHGYMALAYAARYREHVSHVAMIATAPSQSKEMLEAADRRFEEEADETRRAILSRDIASLATDNLNAPNTRFKHLLIRLGARSWNDPTYDARWLWSGVPINDAAFDHLWGEVFRDIDVRFLAEKVEAPVLIALGANDYLIAPPESWTPLLPMFRRAETAKFDRSGHTPPLEEPEHFAERLLCFLRNA</sequence>
<reference evidence="3 4" key="1">
    <citation type="submission" date="2019-03" db="EMBL/GenBank/DDBJ databases">
        <title>Freshwater and sediment microbial communities from various areas in North America, analyzing microbe dynamics in response to fracking.</title>
        <authorList>
            <person name="Lamendella R."/>
        </authorList>
    </citation>
    <scope>NUCLEOTIDE SEQUENCE [LARGE SCALE GENOMIC DNA]</scope>
    <source>
        <strain evidence="3 4">175.2</strain>
    </source>
</reference>
<keyword evidence="1" id="KW-0378">Hydrolase</keyword>
<dbReference type="SUPFAM" id="SSF53474">
    <property type="entry name" value="alpha/beta-Hydrolases"/>
    <property type="match status" value="1"/>
</dbReference>
<dbReference type="RefSeq" id="WP_165972803.1">
    <property type="nucleotide sequence ID" value="NZ_SMAR01000013.1"/>
</dbReference>
<dbReference type="PANTHER" id="PTHR43798:SF31">
    <property type="entry name" value="AB HYDROLASE SUPERFAMILY PROTEIN YCLE"/>
    <property type="match status" value="1"/>
</dbReference>
<feature type="domain" description="AB hydrolase-1" evidence="2">
    <location>
        <begin position="40"/>
        <end position="279"/>
    </location>
</feature>
<dbReference type="PANTHER" id="PTHR43798">
    <property type="entry name" value="MONOACYLGLYCEROL LIPASE"/>
    <property type="match status" value="1"/>
</dbReference>
<proteinExistence type="predicted"/>
<dbReference type="InterPro" id="IPR000073">
    <property type="entry name" value="AB_hydrolase_1"/>
</dbReference>
<evidence type="ECO:0000259" key="2">
    <source>
        <dbReference type="Pfam" id="PF00561"/>
    </source>
</evidence>
<dbReference type="GO" id="GO:0016787">
    <property type="term" value="F:hydrolase activity"/>
    <property type="evidence" value="ECO:0007669"/>
    <property type="project" value="UniProtKB-KW"/>
</dbReference>
<dbReference type="EMBL" id="SMAR01000013">
    <property type="protein sequence ID" value="TCT39319.1"/>
    <property type="molecule type" value="Genomic_DNA"/>
</dbReference>
<dbReference type="GO" id="GO:0016020">
    <property type="term" value="C:membrane"/>
    <property type="evidence" value="ECO:0007669"/>
    <property type="project" value="TreeGrafter"/>
</dbReference>
<dbReference type="InterPro" id="IPR029058">
    <property type="entry name" value="AB_hydrolase_fold"/>
</dbReference>
<organism evidence="3 4">
    <name type="scientific">Martelella mediterranea</name>
    <dbReference type="NCBI Taxonomy" id="293089"/>
    <lineage>
        <taxon>Bacteria</taxon>
        <taxon>Pseudomonadati</taxon>
        <taxon>Pseudomonadota</taxon>
        <taxon>Alphaproteobacteria</taxon>
        <taxon>Hyphomicrobiales</taxon>
        <taxon>Aurantimonadaceae</taxon>
        <taxon>Martelella</taxon>
    </lineage>
</organism>
<dbReference type="InterPro" id="IPR050266">
    <property type="entry name" value="AB_hydrolase_sf"/>
</dbReference>
<dbReference type="Gene3D" id="3.40.50.1820">
    <property type="entry name" value="alpha/beta hydrolase"/>
    <property type="match status" value="1"/>
</dbReference>
<comment type="caution">
    <text evidence="3">The sequence shown here is derived from an EMBL/GenBank/DDBJ whole genome shotgun (WGS) entry which is preliminary data.</text>
</comment>
<protein>
    <submittedName>
        <fullName evidence="3">Proline iminopeptidase</fullName>
    </submittedName>
</protein>
<dbReference type="Pfam" id="PF00561">
    <property type="entry name" value="Abhydrolase_1"/>
    <property type="match status" value="1"/>
</dbReference>
<keyword evidence="4" id="KW-1185">Reference proteome</keyword>